<evidence type="ECO:0000256" key="8">
    <source>
        <dbReference type="PIRSR" id="PIRSR634016-1"/>
    </source>
</evidence>
<keyword evidence="7" id="KW-0482">Metalloprotease</keyword>
<dbReference type="PANTHER" id="PTHR11533:SF299">
    <property type="entry name" value="AMINOPEPTIDASE"/>
    <property type="match status" value="1"/>
</dbReference>
<dbReference type="Pfam" id="PF01433">
    <property type="entry name" value="Peptidase_M1"/>
    <property type="match status" value="1"/>
</dbReference>
<keyword evidence="3" id="KW-0645">Protease</keyword>
<evidence type="ECO:0000256" key="9">
    <source>
        <dbReference type="PIRSR" id="PIRSR634016-3"/>
    </source>
</evidence>
<dbReference type="Proteomes" id="UP000708208">
    <property type="component" value="Unassembled WGS sequence"/>
</dbReference>
<evidence type="ECO:0000256" key="2">
    <source>
        <dbReference type="ARBA" id="ARBA00022438"/>
    </source>
</evidence>
<dbReference type="AlphaFoldDB" id="A0A8J2KD99"/>
<feature type="binding site" evidence="9">
    <location>
        <position position="139"/>
    </location>
    <ligand>
        <name>Zn(2+)</name>
        <dbReference type="ChEBI" id="CHEBI:29105"/>
        <note>catalytic</note>
    </ligand>
</feature>
<name>A0A8J2KD99_9HEXA</name>
<dbReference type="GO" id="GO:0008270">
    <property type="term" value="F:zinc ion binding"/>
    <property type="evidence" value="ECO:0007669"/>
    <property type="project" value="InterPro"/>
</dbReference>
<evidence type="ECO:0000256" key="1">
    <source>
        <dbReference type="ARBA" id="ARBA00010136"/>
    </source>
</evidence>
<protein>
    <recommendedName>
        <fullName evidence="11">Peptidase M1 membrane alanine aminopeptidase domain-containing protein</fullName>
    </recommendedName>
</protein>
<dbReference type="InterPro" id="IPR014782">
    <property type="entry name" value="Peptidase_M1_dom"/>
</dbReference>
<dbReference type="OrthoDB" id="10031169at2759"/>
<dbReference type="InterPro" id="IPR034016">
    <property type="entry name" value="M1_APN-typ"/>
</dbReference>
<evidence type="ECO:0000256" key="4">
    <source>
        <dbReference type="ARBA" id="ARBA00022723"/>
    </source>
</evidence>
<evidence type="ECO:0000259" key="11">
    <source>
        <dbReference type="Pfam" id="PF01433"/>
    </source>
</evidence>
<keyword evidence="13" id="KW-1185">Reference proteome</keyword>
<evidence type="ECO:0000256" key="5">
    <source>
        <dbReference type="ARBA" id="ARBA00022801"/>
    </source>
</evidence>
<dbReference type="PANTHER" id="PTHR11533">
    <property type="entry name" value="PROTEASE M1 ZINC METALLOPROTEASE"/>
    <property type="match status" value="1"/>
</dbReference>
<keyword evidence="5" id="KW-0378">Hydrolase</keyword>
<dbReference type="GO" id="GO:0042277">
    <property type="term" value="F:peptide binding"/>
    <property type="evidence" value="ECO:0007669"/>
    <property type="project" value="TreeGrafter"/>
</dbReference>
<evidence type="ECO:0000313" key="13">
    <source>
        <dbReference type="Proteomes" id="UP000708208"/>
    </source>
</evidence>
<comment type="similarity">
    <text evidence="1">Belongs to the peptidase M1 family.</text>
</comment>
<dbReference type="CDD" id="cd09601">
    <property type="entry name" value="M1_APN-Q_like"/>
    <property type="match status" value="1"/>
</dbReference>
<reference evidence="12" key="1">
    <citation type="submission" date="2021-06" db="EMBL/GenBank/DDBJ databases">
        <authorList>
            <person name="Hodson N. C."/>
            <person name="Mongue J. A."/>
            <person name="Jaron S. K."/>
        </authorList>
    </citation>
    <scope>NUCLEOTIDE SEQUENCE</scope>
</reference>
<evidence type="ECO:0000313" key="12">
    <source>
        <dbReference type="EMBL" id="CAG7734317.1"/>
    </source>
</evidence>
<feature type="site" description="Transition state stabilizer" evidence="10">
    <location>
        <position position="219"/>
    </location>
</feature>
<keyword evidence="6 9" id="KW-0862">Zinc</keyword>
<proteinExistence type="inferred from homology"/>
<comment type="caution">
    <text evidence="12">The sequence shown here is derived from an EMBL/GenBank/DDBJ whole genome shotgun (WGS) entry which is preliminary data.</text>
</comment>
<dbReference type="InterPro" id="IPR050344">
    <property type="entry name" value="Peptidase_M1_aminopeptidases"/>
</dbReference>
<dbReference type="GO" id="GO:0070006">
    <property type="term" value="F:metalloaminopeptidase activity"/>
    <property type="evidence" value="ECO:0007669"/>
    <property type="project" value="TreeGrafter"/>
</dbReference>
<evidence type="ECO:0000256" key="10">
    <source>
        <dbReference type="PIRSR" id="PIRSR634016-4"/>
    </source>
</evidence>
<feature type="domain" description="Peptidase M1 membrane alanine aminopeptidase" evidence="11">
    <location>
        <begin position="61"/>
        <end position="284"/>
    </location>
</feature>
<dbReference type="GO" id="GO:0005615">
    <property type="term" value="C:extracellular space"/>
    <property type="evidence" value="ECO:0007669"/>
    <property type="project" value="TreeGrafter"/>
</dbReference>
<dbReference type="GO" id="GO:0006508">
    <property type="term" value="P:proteolysis"/>
    <property type="evidence" value="ECO:0007669"/>
    <property type="project" value="UniProtKB-KW"/>
</dbReference>
<evidence type="ECO:0000256" key="3">
    <source>
        <dbReference type="ARBA" id="ARBA00022670"/>
    </source>
</evidence>
<dbReference type="GO" id="GO:0005737">
    <property type="term" value="C:cytoplasm"/>
    <property type="evidence" value="ECO:0007669"/>
    <property type="project" value="TreeGrafter"/>
</dbReference>
<sequence>PALPEGWVYDQYEDTVPMATYLVAFVISDYVFTEATSGLYRLPVRVYGPPHLINEKNGGQFAADASAKVMDTLEVLFNQSYPMSKVDSVAIPRDYFGPGAMENWGLITYKDNYLMYYTGESVEENRQQTARVIVHEQTHQWFGNLATIKWWSHIWLSEGFATYFAAVGLNLVYPEFDQRREFLVASVQKSMAFDVGPNEPIVNLEAEPDTITSSTIIIYDKAASIIRMLEGFLGNETLITSLRSYLNEYKFQSAEQDNLFKVMDNYAKNKIPEGKSFADVMNPWTTQPGYPLIRVSKVGGANIYISQVSATPI</sequence>
<comment type="cofactor">
    <cofactor evidence="9">
        <name>Zn(2+)</name>
        <dbReference type="ChEBI" id="CHEBI:29105"/>
    </cofactor>
    <text evidence="9">Binds 1 zinc ion per subunit.</text>
</comment>
<gene>
    <name evidence="12" type="ORF">AFUS01_LOCUS22714</name>
</gene>
<accession>A0A8J2KD99</accession>
<dbReference type="GO" id="GO:0043171">
    <property type="term" value="P:peptide catabolic process"/>
    <property type="evidence" value="ECO:0007669"/>
    <property type="project" value="TreeGrafter"/>
</dbReference>
<feature type="binding site" evidence="9">
    <location>
        <position position="158"/>
    </location>
    <ligand>
        <name>Zn(2+)</name>
        <dbReference type="ChEBI" id="CHEBI:29105"/>
        <note>catalytic</note>
    </ligand>
</feature>
<dbReference type="FunFam" id="1.10.390.10:FF:000013">
    <property type="entry name" value="Aminopeptidase N"/>
    <property type="match status" value="1"/>
</dbReference>
<feature type="non-terminal residue" evidence="12">
    <location>
        <position position="1"/>
    </location>
</feature>
<keyword evidence="4 9" id="KW-0479">Metal-binding</keyword>
<feature type="binding site" evidence="9">
    <location>
        <position position="135"/>
    </location>
    <ligand>
        <name>Zn(2+)</name>
        <dbReference type="ChEBI" id="CHEBI:29105"/>
        <note>catalytic</note>
    </ligand>
</feature>
<feature type="non-terminal residue" evidence="12">
    <location>
        <position position="313"/>
    </location>
</feature>
<feature type="active site" description="Proton acceptor" evidence="8">
    <location>
        <position position="136"/>
    </location>
</feature>
<dbReference type="EMBL" id="CAJVCH010266778">
    <property type="protein sequence ID" value="CAG7734317.1"/>
    <property type="molecule type" value="Genomic_DNA"/>
</dbReference>
<dbReference type="GO" id="GO:0016020">
    <property type="term" value="C:membrane"/>
    <property type="evidence" value="ECO:0007669"/>
    <property type="project" value="TreeGrafter"/>
</dbReference>
<evidence type="ECO:0000256" key="6">
    <source>
        <dbReference type="ARBA" id="ARBA00022833"/>
    </source>
</evidence>
<organism evidence="12 13">
    <name type="scientific">Allacma fusca</name>
    <dbReference type="NCBI Taxonomy" id="39272"/>
    <lineage>
        <taxon>Eukaryota</taxon>
        <taxon>Metazoa</taxon>
        <taxon>Ecdysozoa</taxon>
        <taxon>Arthropoda</taxon>
        <taxon>Hexapoda</taxon>
        <taxon>Collembola</taxon>
        <taxon>Symphypleona</taxon>
        <taxon>Sminthuridae</taxon>
        <taxon>Allacma</taxon>
    </lineage>
</organism>
<evidence type="ECO:0000256" key="7">
    <source>
        <dbReference type="ARBA" id="ARBA00023049"/>
    </source>
</evidence>
<keyword evidence="2" id="KW-0031">Aminopeptidase</keyword>